<dbReference type="EMBL" id="CYYC01000009">
    <property type="protein sequence ID" value="CUM90367.1"/>
    <property type="molecule type" value="Genomic_DNA"/>
</dbReference>
<reference evidence="9 10" key="2">
    <citation type="submission" date="2018-08" db="EMBL/GenBank/DDBJ databases">
        <title>A genome reference for cultivated species of the human gut microbiota.</title>
        <authorList>
            <person name="Zou Y."/>
            <person name="Xue W."/>
            <person name="Luo G."/>
        </authorList>
    </citation>
    <scope>NUCLEOTIDE SEQUENCE [LARGE SCALE GENOMIC DNA]</scope>
    <source>
        <strain evidence="7 11">AF31-17AC</strain>
        <strain evidence="6 10">AF45-14BH</strain>
        <strain evidence="5 12">AM34-3LB</strain>
        <strain evidence="4 13">AM48-23BH</strain>
        <strain evidence="3 9">TM10-1AC</strain>
    </source>
</reference>
<dbReference type="Proteomes" id="UP000284621">
    <property type="component" value="Unassembled WGS sequence"/>
</dbReference>
<evidence type="ECO:0000313" key="10">
    <source>
        <dbReference type="Proteomes" id="UP000283497"/>
    </source>
</evidence>
<dbReference type="Proteomes" id="UP000283497">
    <property type="component" value="Unassembled WGS sequence"/>
</dbReference>
<evidence type="ECO:0000313" key="12">
    <source>
        <dbReference type="Proteomes" id="UP000284621"/>
    </source>
</evidence>
<name>A0A173SKQ5_9FIRM</name>
<dbReference type="Proteomes" id="UP000262524">
    <property type="component" value="Unassembled WGS sequence"/>
</dbReference>
<dbReference type="EMBL" id="QRNJ01000022">
    <property type="protein sequence ID" value="RHK39701.1"/>
    <property type="molecule type" value="Genomic_DNA"/>
</dbReference>
<evidence type="ECO:0008006" key="14">
    <source>
        <dbReference type="Google" id="ProtNLM"/>
    </source>
</evidence>
<sequence>MKYLKSKLFTSLFATLLILSFCMAKPAQVHASNADSAKMARWMSICSSMADNIEKKHFVYSNGGTARTYNSAVKRSRRSNCALYVSWCLQKYGALGSGQTFYIRRGSSSIRKNFGHWKKKKVQVIRVNKRASRVNLKKGDVVLWSGLGHTNIYAGKNSSGERLWFDAGKAATYGHHSGSRFNNIGKKTQGYLNSKTVSYIIRIKGL</sequence>
<proteinExistence type="predicted"/>
<evidence type="ECO:0000313" key="5">
    <source>
        <dbReference type="EMBL" id="RHC61028.1"/>
    </source>
</evidence>
<dbReference type="EMBL" id="QSID01000018">
    <property type="protein sequence ID" value="RHC61028.1"/>
    <property type="molecule type" value="Genomic_DNA"/>
</dbReference>
<keyword evidence="12" id="KW-1185">Reference proteome</keyword>
<dbReference type="Proteomes" id="UP000283700">
    <property type="component" value="Unassembled WGS sequence"/>
</dbReference>
<evidence type="ECO:0000256" key="1">
    <source>
        <dbReference type="SAM" id="SignalP"/>
    </source>
</evidence>
<dbReference type="EMBL" id="QRQO01000009">
    <property type="protein sequence ID" value="RHN15283.1"/>
    <property type="molecule type" value="Genomic_DNA"/>
</dbReference>
<protein>
    <recommendedName>
        <fullName evidence="14">NlpC/P60 domain-containing protein</fullName>
    </recommendedName>
</protein>
<evidence type="ECO:0000313" key="11">
    <source>
        <dbReference type="Proteomes" id="UP000283700"/>
    </source>
</evidence>
<evidence type="ECO:0000313" key="8">
    <source>
        <dbReference type="Proteomes" id="UP000095390"/>
    </source>
</evidence>
<dbReference type="Proteomes" id="UP000286561">
    <property type="component" value="Unassembled WGS sequence"/>
</dbReference>
<evidence type="ECO:0000313" key="13">
    <source>
        <dbReference type="Proteomes" id="UP000286561"/>
    </source>
</evidence>
<evidence type="ECO:0000313" key="9">
    <source>
        <dbReference type="Proteomes" id="UP000262524"/>
    </source>
</evidence>
<accession>A0A173SKQ5</accession>
<feature type="chain" id="PRO_5042332575" description="NlpC/P60 domain-containing protein" evidence="1">
    <location>
        <begin position="32"/>
        <end position="206"/>
    </location>
</feature>
<evidence type="ECO:0000313" key="7">
    <source>
        <dbReference type="EMBL" id="RHN15283.1"/>
    </source>
</evidence>
<reference evidence="2 8" key="1">
    <citation type="submission" date="2015-09" db="EMBL/GenBank/DDBJ databases">
        <authorList>
            <consortium name="Pathogen Informatics"/>
        </authorList>
    </citation>
    <scope>NUCLEOTIDE SEQUENCE [LARGE SCALE GENOMIC DNA]</scope>
    <source>
        <strain evidence="2 8">2789STDY5834966</strain>
    </source>
</reference>
<evidence type="ECO:0000313" key="4">
    <source>
        <dbReference type="EMBL" id="RGZ81862.1"/>
    </source>
</evidence>
<gene>
    <name evidence="6" type="ORF">DW068_06915</name>
    <name evidence="5" type="ORF">DW833_13600</name>
    <name evidence="4" type="ORF">DW972_09670</name>
    <name evidence="7" type="ORF">DWZ29_04695</name>
    <name evidence="3" type="ORF">DXD91_03870</name>
    <name evidence="2" type="ORF">ERS852578_00979</name>
</gene>
<dbReference type="Proteomes" id="UP000095390">
    <property type="component" value="Unassembled WGS sequence"/>
</dbReference>
<keyword evidence="1" id="KW-0732">Signal</keyword>
<evidence type="ECO:0000313" key="6">
    <source>
        <dbReference type="EMBL" id="RHK39701.1"/>
    </source>
</evidence>
<dbReference type="AlphaFoldDB" id="A0A173SKQ5"/>
<evidence type="ECO:0000313" key="3">
    <source>
        <dbReference type="EMBL" id="RGI90763.1"/>
    </source>
</evidence>
<dbReference type="RefSeq" id="WP_022169697.1">
    <property type="nucleotide sequence ID" value="NZ_CABJFJ010000018.1"/>
</dbReference>
<dbReference type="EMBL" id="QSOE01000015">
    <property type="protein sequence ID" value="RGI90763.1"/>
    <property type="molecule type" value="Genomic_DNA"/>
</dbReference>
<organism evidence="2 8">
    <name type="scientific">Anaerobutyricum hallii</name>
    <dbReference type="NCBI Taxonomy" id="39488"/>
    <lineage>
        <taxon>Bacteria</taxon>
        <taxon>Bacillati</taxon>
        <taxon>Bacillota</taxon>
        <taxon>Clostridia</taxon>
        <taxon>Lachnospirales</taxon>
        <taxon>Lachnospiraceae</taxon>
        <taxon>Anaerobutyricum</taxon>
    </lineage>
</organism>
<evidence type="ECO:0000313" key="2">
    <source>
        <dbReference type="EMBL" id="CUM90367.1"/>
    </source>
</evidence>
<dbReference type="Gene3D" id="3.90.1720.10">
    <property type="entry name" value="endopeptidase domain like (from Nostoc punctiforme)"/>
    <property type="match status" value="1"/>
</dbReference>
<dbReference type="OrthoDB" id="1781808at2"/>
<feature type="signal peptide" evidence="1">
    <location>
        <begin position="1"/>
        <end position="31"/>
    </location>
</feature>
<dbReference type="EMBL" id="QSEP01000060">
    <property type="protein sequence ID" value="RGZ81862.1"/>
    <property type="molecule type" value="Genomic_DNA"/>
</dbReference>